<dbReference type="PROSITE" id="PS50151">
    <property type="entry name" value="UVR"/>
    <property type="match status" value="1"/>
</dbReference>
<evidence type="ECO:0000313" key="2">
    <source>
        <dbReference type="EMBL" id="TYK25003.1"/>
    </source>
</evidence>
<proteinExistence type="predicted"/>
<organism evidence="2 3">
    <name type="scientific">Cucumis melo var. makuwa</name>
    <name type="common">Oriental melon</name>
    <dbReference type="NCBI Taxonomy" id="1194695"/>
    <lineage>
        <taxon>Eukaryota</taxon>
        <taxon>Viridiplantae</taxon>
        <taxon>Streptophyta</taxon>
        <taxon>Embryophyta</taxon>
        <taxon>Tracheophyta</taxon>
        <taxon>Spermatophyta</taxon>
        <taxon>Magnoliopsida</taxon>
        <taxon>eudicotyledons</taxon>
        <taxon>Gunneridae</taxon>
        <taxon>Pentapetalae</taxon>
        <taxon>rosids</taxon>
        <taxon>fabids</taxon>
        <taxon>Cucurbitales</taxon>
        <taxon>Cucurbitaceae</taxon>
        <taxon>Benincaseae</taxon>
        <taxon>Cucumis</taxon>
    </lineage>
</organism>
<dbReference type="Pfam" id="PF13474">
    <property type="entry name" value="SnoaL_3"/>
    <property type="match status" value="1"/>
</dbReference>
<dbReference type="AlphaFoldDB" id="A0A5D3DMZ3"/>
<reference evidence="2 3" key="1">
    <citation type="submission" date="2019-08" db="EMBL/GenBank/DDBJ databases">
        <title>Draft genome sequences of two oriental melons (Cucumis melo L. var makuwa).</title>
        <authorList>
            <person name="Kwon S.-Y."/>
        </authorList>
    </citation>
    <scope>NUCLEOTIDE SEQUENCE [LARGE SCALE GENOMIC DNA]</scope>
    <source>
        <strain evidence="3">cv. Chang Bougi</strain>
        <tissue evidence="2">Leaf</tissue>
    </source>
</reference>
<dbReference type="InterPro" id="IPR032710">
    <property type="entry name" value="NTF2-like_dom_sf"/>
</dbReference>
<dbReference type="Proteomes" id="UP000321947">
    <property type="component" value="Unassembled WGS sequence"/>
</dbReference>
<feature type="domain" description="UVR" evidence="1">
    <location>
        <begin position="128"/>
        <end position="163"/>
    </location>
</feature>
<accession>A0A5D3DMZ3</accession>
<evidence type="ECO:0000259" key="1">
    <source>
        <dbReference type="PROSITE" id="PS50151"/>
    </source>
</evidence>
<comment type="caution">
    <text evidence="2">The sequence shown here is derived from an EMBL/GenBank/DDBJ whole genome shotgun (WGS) entry which is preliminary data.</text>
</comment>
<dbReference type="PANTHER" id="PTHR34957">
    <property type="entry name" value="NUCLEAR TRANSPORT FACTOR 2 (NTF2) FAMILY PROTEIN"/>
    <property type="match status" value="1"/>
</dbReference>
<dbReference type="Pfam" id="PF02151">
    <property type="entry name" value="UVR"/>
    <property type="match status" value="1"/>
</dbReference>
<protein>
    <submittedName>
        <fullName evidence="2">F-box protein SKIP8</fullName>
    </submittedName>
</protein>
<gene>
    <name evidence="2" type="ORF">E5676_scaffold352G001210</name>
</gene>
<sequence length="287" mass="32028">MALRTSNLCCNVSSASPLSSSLSTLYHFFFLNCSNCCNDYVTFISNWKSVRCSQSFSVFHHVPSALPKQCEIRLVKSSNGGSGFLLPTNLRHVVSRDGNFRPCKQASRKLSFGPYQLKAENSSGESITLDAETLEQDLQNAIANEDYARAAEIRDTLKALQEDSKTLVLTANAKFYESFRTGDLAAMQTLWARGNSVCCVHPGMRGISGYDDVITSWEYVWANYEFPLEIQLKDMQVHARGDVGYVTCVELVKTKGSSWGGQFVTNVFERINGQWFICIHHASPIDL</sequence>
<name>A0A5D3DMZ3_CUCMM</name>
<dbReference type="InterPro" id="IPR037401">
    <property type="entry name" value="SnoaL-like"/>
</dbReference>
<evidence type="ECO:0000313" key="3">
    <source>
        <dbReference type="Proteomes" id="UP000321947"/>
    </source>
</evidence>
<dbReference type="InterPro" id="IPR001943">
    <property type="entry name" value="UVR_dom"/>
</dbReference>
<dbReference type="PANTHER" id="PTHR34957:SF1">
    <property type="entry name" value="NUCLEAR TRANSPORT FACTOR 2 (NTF2) FAMILY PROTEIN"/>
    <property type="match status" value="1"/>
</dbReference>
<dbReference type="SUPFAM" id="SSF54427">
    <property type="entry name" value="NTF2-like"/>
    <property type="match status" value="1"/>
</dbReference>
<dbReference type="EMBL" id="SSTD01003829">
    <property type="protein sequence ID" value="TYK25003.1"/>
    <property type="molecule type" value="Genomic_DNA"/>
</dbReference>
<dbReference type="Gene3D" id="3.10.450.50">
    <property type="match status" value="1"/>
</dbReference>